<accession>A0A3P7LJJ6</accession>
<evidence type="ECO:0000313" key="1">
    <source>
        <dbReference type="EMBL" id="VDM82765.1"/>
    </source>
</evidence>
<protein>
    <submittedName>
        <fullName evidence="1">Uncharacterized protein</fullName>
    </submittedName>
</protein>
<gene>
    <name evidence="1" type="ORF">SVUK_LOCUS17763</name>
</gene>
<keyword evidence="2" id="KW-1185">Reference proteome</keyword>
<name>A0A3P7LJJ6_STRVU</name>
<proteinExistence type="predicted"/>
<evidence type="ECO:0000313" key="2">
    <source>
        <dbReference type="Proteomes" id="UP000270094"/>
    </source>
</evidence>
<reference evidence="1 2" key="1">
    <citation type="submission" date="2018-11" db="EMBL/GenBank/DDBJ databases">
        <authorList>
            <consortium name="Pathogen Informatics"/>
        </authorList>
    </citation>
    <scope>NUCLEOTIDE SEQUENCE [LARGE SCALE GENOMIC DNA]</scope>
</reference>
<dbReference type="EMBL" id="UYYB01119284">
    <property type="protein sequence ID" value="VDM82765.1"/>
    <property type="molecule type" value="Genomic_DNA"/>
</dbReference>
<organism evidence="1 2">
    <name type="scientific">Strongylus vulgaris</name>
    <name type="common">Blood worm</name>
    <dbReference type="NCBI Taxonomy" id="40348"/>
    <lineage>
        <taxon>Eukaryota</taxon>
        <taxon>Metazoa</taxon>
        <taxon>Ecdysozoa</taxon>
        <taxon>Nematoda</taxon>
        <taxon>Chromadorea</taxon>
        <taxon>Rhabditida</taxon>
        <taxon>Rhabditina</taxon>
        <taxon>Rhabditomorpha</taxon>
        <taxon>Strongyloidea</taxon>
        <taxon>Strongylidae</taxon>
        <taxon>Strongylus</taxon>
    </lineage>
</organism>
<sequence length="141" mass="16461">MHLHYVYGKVQLGPNGEFVEYEKLLELLYANLHEKDFNSTIPELIVSAVEEDVGISFRPSTGQENRERTRAQYQVMTEIEVVLMRNPDLTLDRLKVATTKKYQVMTEIEVVLMRNPDLTLDRLKVATTKKVHLILIYSYKF</sequence>
<dbReference type="OrthoDB" id="5875894at2759"/>
<dbReference type="AlphaFoldDB" id="A0A3P7LJJ6"/>
<dbReference type="Proteomes" id="UP000270094">
    <property type="component" value="Unassembled WGS sequence"/>
</dbReference>